<sequence length="166" mass="18850">MNKFYFAHWIANVCIVSVCAVGTVIAAPISNVATLETQVQRITEELRCLVCQNQSIADSHAELAVQLKNQVRSQLQQGKSESQVKEFMVQRYGDFVLYRPPVKTSTWLLWFGPAILFLLASLVLGRQYRRAHQRWQVEAQNDSNDSDSENAEDTEGHELANKNKII</sequence>
<keyword evidence="3 7" id="KW-0479">Metal-binding</keyword>
<organism evidence="10 11">
    <name type="scientific">Undibacterium flavidum</name>
    <dbReference type="NCBI Taxonomy" id="2762297"/>
    <lineage>
        <taxon>Bacteria</taxon>
        <taxon>Pseudomonadati</taxon>
        <taxon>Pseudomonadota</taxon>
        <taxon>Betaproteobacteria</taxon>
        <taxon>Burkholderiales</taxon>
        <taxon>Oxalobacteraceae</taxon>
        <taxon>Undibacterium</taxon>
    </lineage>
</organism>
<evidence type="ECO:0000256" key="5">
    <source>
        <dbReference type="ARBA" id="ARBA00022748"/>
    </source>
</evidence>
<feature type="domain" description="CcmH/CycL/Ccl2/NrfF N-terminal" evidence="9">
    <location>
        <begin position="18"/>
        <end position="143"/>
    </location>
</feature>
<feature type="region of interest" description="Disordered" evidence="8">
    <location>
        <begin position="137"/>
        <end position="166"/>
    </location>
</feature>
<comment type="function">
    <text evidence="7">Possible subunit of a heme lyase.</text>
</comment>
<proteinExistence type="inferred from homology"/>
<reference evidence="10 11" key="1">
    <citation type="submission" date="2020-08" db="EMBL/GenBank/DDBJ databases">
        <title>Novel species isolated from subtropical streams in China.</title>
        <authorList>
            <person name="Lu H."/>
        </authorList>
    </citation>
    <scope>NUCLEOTIDE SEQUENCE [LARGE SCALE GENOMIC DNA]</scope>
    <source>
        <strain evidence="10 11">LX15W</strain>
    </source>
</reference>
<comment type="similarity">
    <text evidence="1 7">Belongs to the CcmH/CycL/Ccl2/NrfF family.</text>
</comment>
<evidence type="ECO:0000313" key="11">
    <source>
        <dbReference type="Proteomes" id="UP000624279"/>
    </source>
</evidence>
<evidence type="ECO:0000256" key="7">
    <source>
        <dbReference type="RuleBase" id="RU364112"/>
    </source>
</evidence>
<feature type="transmembrane region" description="Helical" evidence="7">
    <location>
        <begin position="107"/>
        <end position="125"/>
    </location>
</feature>
<dbReference type="PANTHER" id="PTHR47870">
    <property type="entry name" value="CYTOCHROME C-TYPE BIOGENESIS PROTEIN CCMH"/>
    <property type="match status" value="1"/>
</dbReference>
<keyword evidence="7" id="KW-1133">Transmembrane helix</keyword>
<dbReference type="Pfam" id="PF03918">
    <property type="entry name" value="CcmH"/>
    <property type="match status" value="1"/>
</dbReference>
<dbReference type="RefSeq" id="WP_186941223.1">
    <property type="nucleotide sequence ID" value="NZ_JACOGA010000005.1"/>
</dbReference>
<name>A0ABR6Y973_9BURK</name>
<evidence type="ECO:0000313" key="10">
    <source>
        <dbReference type="EMBL" id="MBC3873176.1"/>
    </source>
</evidence>
<evidence type="ECO:0000256" key="6">
    <source>
        <dbReference type="ARBA" id="ARBA00023004"/>
    </source>
</evidence>
<evidence type="ECO:0000259" key="9">
    <source>
        <dbReference type="Pfam" id="PF03918"/>
    </source>
</evidence>
<dbReference type="InterPro" id="IPR005616">
    <property type="entry name" value="CcmH/CycL/Ccl2/NrfF_N"/>
</dbReference>
<keyword evidence="5" id="KW-0201">Cytochrome c-type biogenesis</keyword>
<dbReference type="EMBL" id="JACOGA010000005">
    <property type="protein sequence ID" value="MBC3873176.1"/>
    <property type="molecule type" value="Genomic_DNA"/>
</dbReference>
<keyword evidence="6 7" id="KW-0408">Iron</keyword>
<keyword evidence="7" id="KW-0812">Transmembrane</keyword>
<keyword evidence="4 7" id="KW-0732">Signal</keyword>
<keyword evidence="11" id="KW-1185">Reference proteome</keyword>
<dbReference type="CDD" id="cd16378">
    <property type="entry name" value="CcmH_N"/>
    <property type="match status" value="1"/>
</dbReference>
<evidence type="ECO:0000256" key="1">
    <source>
        <dbReference type="ARBA" id="ARBA00010342"/>
    </source>
</evidence>
<protein>
    <recommendedName>
        <fullName evidence="7">Cytochrome c-type biogenesis protein</fullName>
    </recommendedName>
</protein>
<dbReference type="InterPro" id="IPR038297">
    <property type="entry name" value="CcmH/CycL/NrfF/Ccl2_sf"/>
</dbReference>
<dbReference type="Proteomes" id="UP000624279">
    <property type="component" value="Unassembled WGS sequence"/>
</dbReference>
<evidence type="ECO:0000256" key="3">
    <source>
        <dbReference type="ARBA" id="ARBA00022723"/>
    </source>
</evidence>
<feature type="compositionally biased region" description="Basic and acidic residues" evidence="8">
    <location>
        <begin position="154"/>
        <end position="166"/>
    </location>
</feature>
<gene>
    <name evidence="10" type="ORF">H8K55_06215</name>
</gene>
<dbReference type="PANTHER" id="PTHR47870:SF1">
    <property type="entry name" value="CYTOCHROME C-TYPE BIOGENESIS PROTEIN CCMH"/>
    <property type="match status" value="1"/>
</dbReference>
<feature type="transmembrane region" description="Helical" evidence="7">
    <location>
        <begin position="9"/>
        <end position="29"/>
    </location>
</feature>
<evidence type="ECO:0000256" key="4">
    <source>
        <dbReference type="ARBA" id="ARBA00022729"/>
    </source>
</evidence>
<accession>A0ABR6Y973</accession>
<comment type="caution">
    <text evidence="10">The sequence shown here is derived from an EMBL/GenBank/DDBJ whole genome shotgun (WGS) entry which is preliminary data.</text>
</comment>
<keyword evidence="7" id="KW-0472">Membrane</keyword>
<feature type="compositionally biased region" description="Acidic residues" evidence="8">
    <location>
        <begin position="144"/>
        <end position="153"/>
    </location>
</feature>
<evidence type="ECO:0000256" key="2">
    <source>
        <dbReference type="ARBA" id="ARBA00022617"/>
    </source>
</evidence>
<dbReference type="InterPro" id="IPR051263">
    <property type="entry name" value="C-type_cytochrome_biogenesis"/>
</dbReference>
<keyword evidence="2 7" id="KW-0349">Heme</keyword>
<dbReference type="Gene3D" id="1.10.8.640">
    <property type="entry name" value="Cytochrome C biogenesis protein"/>
    <property type="match status" value="1"/>
</dbReference>
<evidence type="ECO:0000256" key="8">
    <source>
        <dbReference type="SAM" id="MobiDB-lite"/>
    </source>
</evidence>